<evidence type="ECO:0000256" key="2">
    <source>
        <dbReference type="SAM" id="MobiDB-lite"/>
    </source>
</evidence>
<evidence type="ECO:0000313" key="4">
    <source>
        <dbReference type="WBParaSite" id="MhA1_Contig2461.frz3.gene2"/>
    </source>
</evidence>
<evidence type="ECO:0000313" key="3">
    <source>
        <dbReference type="Proteomes" id="UP000095281"/>
    </source>
</evidence>
<reference evidence="4" key="1">
    <citation type="submission" date="2016-11" db="UniProtKB">
        <authorList>
            <consortium name="WormBaseParasite"/>
        </authorList>
    </citation>
    <scope>IDENTIFICATION</scope>
</reference>
<evidence type="ECO:0000256" key="1">
    <source>
        <dbReference type="SAM" id="Coils"/>
    </source>
</evidence>
<name>A0A1I8BII1_MELHA</name>
<keyword evidence="1" id="KW-0175">Coiled coil</keyword>
<dbReference type="WBParaSite" id="MhA1_Contig2461.frz3.gene2">
    <property type="protein sequence ID" value="MhA1_Contig2461.frz3.gene2"/>
    <property type="gene ID" value="MhA1_Contig2461.frz3.gene2"/>
</dbReference>
<feature type="region of interest" description="Disordered" evidence="2">
    <location>
        <begin position="1"/>
        <end position="21"/>
    </location>
</feature>
<sequence>MTETNDDTVKGNGENKINKPEETVFSEEINEEVLIIENEGNCFNKTKDNKNENKLLKEKESQQIKNEENCKKLETELQAKNKEFEEWKKVELNNYKIEIAEEINKIIEQHKSELLIKDEEINYLKKEKSEENNKKEFEEWKRIELEKYKNEITEEMKNFVEEYNKELKNKEKELQKMEEQLIETINIGEKFKDKNEEFKEKIKGMEKIINERKCVVDKNMEEIKEKLEKENSIKLKNLLNNIYEEQHRIKTKKDQMDLIIFKMSPIKIVNENNQFCNSRKKPRKDFTESSSSTIQNSTNILLPNNQASQELNISSSGRQTVESINSSCISITPTDPQQSENLIVDNSEIKMEIEENEQNSENLIKNNNECLNLSKYSDFIPSNNSKQTQNNQTNIQTTSLLNQTRICSVQQINNNSGNNSSQLISQQQNQNLRGIQNPQARQQHFQYTQQPIYPLNPNMHLSGMQQQNPTLTQNQPVYQNIQPILHFQPPQQFQHQYNFNPNYLNNRIDDQFQYVSNTQMPREYLNGGNRPSRRRL</sequence>
<proteinExistence type="predicted"/>
<keyword evidence="3" id="KW-1185">Reference proteome</keyword>
<protein>
    <submittedName>
        <fullName evidence="4">Uncharacterized protein</fullName>
    </submittedName>
</protein>
<dbReference type="Proteomes" id="UP000095281">
    <property type="component" value="Unplaced"/>
</dbReference>
<organism evidence="3 4">
    <name type="scientific">Meloidogyne hapla</name>
    <name type="common">Root-knot nematode worm</name>
    <dbReference type="NCBI Taxonomy" id="6305"/>
    <lineage>
        <taxon>Eukaryota</taxon>
        <taxon>Metazoa</taxon>
        <taxon>Ecdysozoa</taxon>
        <taxon>Nematoda</taxon>
        <taxon>Chromadorea</taxon>
        <taxon>Rhabditida</taxon>
        <taxon>Tylenchina</taxon>
        <taxon>Tylenchomorpha</taxon>
        <taxon>Tylenchoidea</taxon>
        <taxon>Meloidogynidae</taxon>
        <taxon>Meloidogyninae</taxon>
        <taxon>Meloidogyne</taxon>
    </lineage>
</organism>
<accession>A0A1I8BII1</accession>
<feature type="coiled-coil region" evidence="1">
    <location>
        <begin position="56"/>
        <end position="90"/>
    </location>
</feature>
<feature type="coiled-coil region" evidence="1">
    <location>
        <begin position="149"/>
        <end position="187"/>
    </location>
</feature>
<dbReference type="AlphaFoldDB" id="A0A1I8BII1"/>